<feature type="transmembrane region" description="Helical" evidence="6">
    <location>
        <begin position="115"/>
        <end position="134"/>
    </location>
</feature>
<keyword evidence="3 6" id="KW-0812">Transmembrane</keyword>
<protein>
    <submittedName>
        <fullName evidence="8">Mn transporter</fullName>
    </submittedName>
    <submittedName>
        <fullName evidence="7">Nramp family divalent metal transporter</fullName>
    </submittedName>
</protein>
<dbReference type="Proteomes" id="UP000248724">
    <property type="component" value="Unassembled WGS sequence"/>
</dbReference>
<evidence type="ECO:0000256" key="3">
    <source>
        <dbReference type="ARBA" id="ARBA00022692"/>
    </source>
</evidence>
<dbReference type="Proteomes" id="UP000606991">
    <property type="component" value="Unassembled WGS sequence"/>
</dbReference>
<comment type="subcellular location">
    <subcellularLocation>
        <location evidence="1">Membrane</location>
        <topology evidence="1">Multi-pass membrane protein</topology>
    </subcellularLocation>
</comment>
<reference evidence="8" key="2">
    <citation type="submission" date="2018-05" db="EMBL/GenBank/DDBJ databases">
        <authorList>
            <person name="Ferrari B."/>
        </authorList>
    </citation>
    <scope>NUCLEOTIDE SEQUENCE</scope>
    <source>
        <strain evidence="8">RRmetagenome_bin12</strain>
    </source>
</reference>
<proteinExistence type="predicted"/>
<dbReference type="Pfam" id="PF01566">
    <property type="entry name" value="Nramp"/>
    <property type="match status" value="1"/>
</dbReference>
<dbReference type="GO" id="GO:0005886">
    <property type="term" value="C:plasma membrane"/>
    <property type="evidence" value="ECO:0007669"/>
    <property type="project" value="TreeGrafter"/>
</dbReference>
<reference evidence="8 9" key="1">
    <citation type="journal article" date="2017" name="Nature">
        <title>Atmospheric trace gases support primary production in Antarctic desert surface soil.</title>
        <authorList>
            <person name="Ji M."/>
            <person name="Greening C."/>
            <person name="Vanwonterghem I."/>
            <person name="Carere C.R."/>
            <person name="Bay S.K."/>
            <person name="Steen J.A."/>
            <person name="Montgomery K."/>
            <person name="Lines T."/>
            <person name="Beardall J."/>
            <person name="van Dorst J."/>
            <person name="Snape I."/>
            <person name="Stott M.B."/>
            <person name="Hugenholtz P."/>
            <person name="Ferrari B.C."/>
        </authorList>
    </citation>
    <scope>NUCLEOTIDE SEQUENCE [LARGE SCALE GENOMIC DNA]</scope>
    <source>
        <strain evidence="8">RRmetagenome_bin12</strain>
    </source>
</reference>
<feature type="transmembrane region" description="Helical" evidence="6">
    <location>
        <begin position="216"/>
        <end position="238"/>
    </location>
</feature>
<dbReference type="EMBL" id="JAEKNS010000074">
    <property type="protein sequence ID" value="MBJ7594546.1"/>
    <property type="molecule type" value="Genomic_DNA"/>
</dbReference>
<evidence type="ECO:0000313" key="10">
    <source>
        <dbReference type="Proteomes" id="UP000606991"/>
    </source>
</evidence>
<name>A0A2W5YXS5_9BACT</name>
<feature type="transmembrane region" description="Helical" evidence="6">
    <location>
        <begin position="359"/>
        <end position="379"/>
    </location>
</feature>
<dbReference type="EMBL" id="QHBU01000292">
    <property type="protein sequence ID" value="PZR77610.1"/>
    <property type="molecule type" value="Genomic_DNA"/>
</dbReference>
<comment type="caution">
    <text evidence="8">The sequence shown here is derived from an EMBL/GenBank/DDBJ whole genome shotgun (WGS) entry which is preliminary data.</text>
</comment>
<evidence type="ECO:0000313" key="9">
    <source>
        <dbReference type="Proteomes" id="UP000248724"/>
    </source>
</evidence>
<keyword evidence="4 6" id="KW-1133">Transmembrane helix</keyword>
<organism evidence="8 9">
    <name type="scientific">Candidatus Aeolococcus gillhamiae</name>
    <dbReference type="NCBI Taxonomy" id="3127015"/>
    <lineage>
        <taxon>Bacteria</taxon>
        <taxon>Bacillati</taxon>
        <taxon>Candidatus Dormiibacterota</taxon>
        <taxon>Candidatus Dormibacteria</taxon>
        <taxon>Candidatus Aeolococcales</taxon>
        <taxon>Candidatus Aeolococcaceae</taxon>
        <taxon>Candidatus Aeolococcus</taxon>
    </lineage>
</organism>
<evidence type="ECO:0000256" key="5">
    <source>
        <dbReference type="ARBA" id="ARBA00023136"/>
    </source>
</evidence>
<evidence type="ECO:0000256" key="2">
    <source>
        <dbReference type="ARBA" id="ARBA00022448"/>
    </source>
</evidence>
<sequence>MKTARQTSPLRRRAAQAVAQRRERRRAQPRRFGGLWRYLAVIGPGIIVANAGNDAGGVFTYSNTGAKYGNHLLWAFLPILVALIITQEMVARLAAVTGKGLMDLIRERFGVRWTLFASVVVLIANGGTTLAEFAGVAGGLGLLGVPLPVAVIGSAVLIGVVVMRGNRRIVERIFLALGLTFISYIIAAVTVGPHWGEIARSAVVPDLSHPASVPSASYLVDVIALIGTSITPYMQLFLQSSIVDKGTGEKHLRMVRADVISGSIFAVIVAMFIVITTSATLFGPSAAYPHGLGGVGVSSAQQAASALAPLAGVHATQLFAVGLVGASLLAAAVLPLSTAFVICEAFGAERSVQSSFAEAPLFFTLFIGILAIGAGIMLIPGVPIAGVAIGTQTLDGILLPVLLVFIILLANDRRLLGARRNGVAYNVIAVALATVLILLTTVLVLTTIFPGLIGGQ</sequence>
<feature type="transmembrane region" description="Helical" evidence="6">
    <location>
        <begin position="259"/>
        <end position="282"/>
    </location>
</feature>
<dbReference type="GO" id="GO:0005384">
    <property type="term" value="F:manganese ion transmembrane transporter activity"/>
    <property type="evidence" value="ECO:0007669"/>
    <property type="project" value="TreeGrafter"/>
</dbReference>
<evidence type="ECO:0000313" key="7">
    <source>
        <dbReference type="EMBL" id="MBJ7594546.1"/>
    </source>
</evidence>
<dbReference type="PANTHER" id="PTHR11706">
    <property type="entry name" value="SOLUTE CARRIER PROTEIN FAMILY 11 MEMBER"/>
    <property type="match status" value="1"/>
</dbReference>
<evidence type="ECO:0000256" key="1">
    <source>
        <dbReference type="ARBA" id="ARBA00004141"/>
    </source>
</evidence>
<dbReference type="GO" id="GO:0034755">
    <property type="term" value="P:iron ion transmembrane transport"/>
    <property type="evidence" value="ECO:0007669"/>
    <property type="project" value="TreeGrafter"/>
</dbReference>
<feature type="transmembrane region" description="Helical" evidence="6">
    <location>
        <begin position="385"/>
        <end position="411"/>
    </location>
</feature>
<dbReference type="GO" id="GO:0015086">
    <property type="term" value="F:cadmium ion transmembrane transporter activity"/>
    <property type="evidence" value="ECO:0007669"/>
    <property type="project" value="TreeGrafter"/>
</dbReference>
<feature type="transmembrane region" description="Helical" evidence="6">
    <location>
        <begin position="174"/>
        <end position="196"/>
    </location>
</feature>
<dbReference type="InterPro" id="IPR001046">
    <property type="entry name" value="NRAMP_fam"/>
</dbReference>
<feature type="transmembrane region" description="Helical" evidence="6">
    <location>
        <begin position="34"/>
        <end position="52"/>
    </location>
</feature>
<evidence type="ECO:0000313" key="8">
    <source>
        <dbReference type="EMBL" id="PZR77610.1"/>
    </source>
</evidence>
<keyword evidence="2" id="KW-0813">Transport</keyword>
<feature type="transmembrane region" description="Helical" evidence="6">
    <location>
        <begin position="140"/>
        <end position="162"/>
    </location>
</feature>
<dbReference type="RefSeq" id="WP_337310841.1">
    <property type="nucleotide sequence ID" value="NZ_JAEKNS010000074.1"/>
</dbReference>
<dbReference type="NCBIfam" id="NF037982">
    <property type="entry name" value="Nramp_1"/>
    <property type="match status" value="1"/>
</dbReference>
<feature type="transmembrane region" description="Helical" evidence="6">
    <location>
        <begin position="318"/>
        <end position="347"/>
    </location>
</feature>
<accession>A0A2W5YXS5</accession>
<gene>
    <name evidence="8" type="ORF">DLM65_15325</name>
    <name evidence="7" type="ORF">JF886_06720</name>
</gene>
<reference evidence="7 10" key="3">
    <citation type="submission" date="2020-10" db="EMBL/GenBank/DDBJ databases">
        <title>Ca. Dormibacterota MAGs.</title>
        <authorList>
            <person name="Montgomery K."/>
        </authorList>
    </citation>
    <scope>NUCLEOTIDE SEQUENCE [LARGE SCALE GENOMIC DNA]</scope>
    <source>
        <strain evidence="7">SC8812_S17_18</strain>
    </source>
</reference>
<evidence type="ECO:0000256" key="4">
    <source>
        <dbReference type="ARBA" id="ARBA00022989"/>
    </source>
</evidence>
<feature type="transmembrane region" description="Helical" evidence="6">
    <location>
        <begin position="423"/>
        <end position="453"/>
    </location>
</feature>
<evidence type="ECO:0000256" key="6">
    <source>
        <dbReference type="SAM" id="Phobius"/>
    </source>
</evidence>
<keyword evidence="5 6" id="KW-0472">Membrane</keyword>
<dbReference type="PANTHER" id="PTHR11706:SF33">
    <property type="entry name" value="NATURAL RESISTANCE-ASSOCIATED MACROPHAGE PROTEIN 2"/>
    <property type="match status" value="1"/>
</dbReference>
<feature type="transmembrane region" description="Helical" evidence="6">
    <location>
        <begin position="72"/>
        <end position="94"/>
    </location>
</feature>
<accession>A0A934N3D9</accession>
<dbReference type="AlphaFoldDB" id="A0A2W5YXS5"/>